<sequence length="63" mass="7321">MLLREVLQRHGQRSRPLRTVRTQVRACARVLRGEVRGPSQRPKSLRCVRECLLCAGRVQLRDV</sequence>
<dbReference type="EMBL" id="JAUJYN010000001">
    <property type="protein sequence ID" value="KAK1279935.1"/>
    <property type="molecule type" value="Genomic_DNA"/>
</dbReference>
<protein>
    <submittedName>
        <fullName evidence="1">Uncharacterized protein</fullName>
    </submittedName>
</protein>
<dbReference type="AlphaFoldDB" id="A0AAV9BTR0"/>
<proteinExistence type="predicted"/>
<evidence type="ECO:0000313" key="2">
    <source>
        <dbReference type="Proteomes" id="UP001179952"/>
    </source>
</evidence>
<organism evidence="1 2">
    <name type="scientific">Acorus gramineus</name>
    <name type="common">Dwarf sweet flag</name>
    <dbReference type="NCBI Taxonomy" id="55184"/>
    <lineage>
        <taxon>Eukaryota</taxon>
        <taxon>Viridiplantae</taxon>
        <taxon>Streptophyta</taxon>
        <taxon>Embryophyta</taxon>
        <taxon>Tracheophyta</taxon>
        <taxon>Spermatophyta</taxon>
        <taxon>Magnoliopsida</taxon>
        <taxon>Liliopsida</taxon>
        <taxon>Acoraceae</taxon>
        <taxon>Acorus</taxon>
    </lineage>
</organism>
<evidence type="ECO:0000313" key="1">
    <source>
        <dbReference type="EMBL" id="KAK1279935.1"/>
    </source>
</evidence>
<keyword evidence="2" id="KW-1185">Reference proteome</keyword>
<comment type="caution">
    <text evidence="1">The sequence shown here is derived from an EMBL/GenBank/DDBJ whole genome shotgun (WGS) entry which is preliminary data.</text>
</comment>
<gene>
    <name evidence="1" type="ORF">QJS04_geneDACA019733</name>
</gene>
<name>A0AAV9BTR0_ACOGR</name>
<dbReference type="Proteomes" id="UP001179952">
    <property type="component" value="Unassembled WGS sequence"/>
</dbReference>
<accession>A0AAV9BTR0</accession>
<reference evidence="1" key="1">
    <citation type="journal article" date="2023" name="Nat. Commun.">
        <title>Diploid and tetraploid genomes of Acorus and the evolution of monocots.</title>
        <authorList>
            <person name="Ma L."/>
            <person name="Liu K.W."/>
            <person name="Li Z."/>
            <person name="Hsiao Y.Y."/>
            <person name="Qi Y."/>
            <person name="Fu T."/>
            <person name="Tang G.D."/>
            <person name="Zhang D."/>
            <person name="Sun W.H."/>
            <person name="Liu D.K."/>
            <person name="Li Y."/>
            <person name="Chen G.Z."/>
            <person name="Liu X.D."/>
            <person name="Liao X.Y."/>
            <person name="Jiang Y.T."/>
            <person name="Yu X."/>
            <person name="Hao Y."/>
            <person name="Huang J."/>
            <person name="Zhao X.W."/>
            <person name="Ke S."/>
            <person name="Chen Y.Y."/>
            <person name="Wu W.L."/>
            <person name="Hsu J.L."/>
            <person name="Lin Y.F."/>
            <person name="Huang M.D."/>
            <person name="Li C.Y."/>
            <person name="Huang L."/>
            <person name="Wang Z.W."/>
            <person name="Zhao X."/>
            <person name="Zhong W.Y."/>
            <person name="Peng D.H."/>
            <person name="Ahmad S."/>
            <person name="Lan S."/>
            <person name="Zhang J.S."/>
            <person name="Tsai W.C."/>
            <person name="Van de Peer Y."/>
            <person name="Liu Z.J."/>
        </authorList>
    </citation>
    <scope>NUCLEOTIDE SEQUENCE</scope>
    <source>
        <strain evidence="1">SCP</strain>
    </source>
</reference>
<reference evidence="1" key="2">
    <citation type="submission" date="2023-06" db="EMBL/GenBank/DDBJ databases">
        <authorList>
            <person name="Ma L."/>
            <person name="Liu K.-W."/>
            <person name="Li Z."/>
            <person name="Hsiao Y.-Y."/>
            <person name="Qi Y."/>
            <person name="Fu T."/>
            <person name="Tang G."/>
            <person name="Zhang D."/>
            <person name="Sun W.-H."/>
            <person name="Liu D.-K."/>
            <person name="Li Y."/>
            <person name="Chen G.-Z."/>
            <person name="Liu X.-D."/>
            <person name="Liao X.-Y."/>
            <person name="Jiang Y.-T."/>
            <person name="Yu X."/>
            <person name="Hao Y."/>
            <person name="Huang J."/>
            <person name="Zhao X.-W."/>
            <person name="Ke S."/>
            <person name="Chen Y.-Y."/>
            <person name="Wu W.-L."/>
            <person name="Hsu J.-L."/>
            <person name="Lin Y.-F."/>
            <person name="Huang M.-D."/>
            <person name="Li C.-Y."/>
            <person name="Huang L."/>
            <person name="Wang Z.-W."/>
            <person name="Zhao X."/>
            <person name="Zhong W.-Y."/>
            <person name="Peng D.-H."/>
            <person name="Ahmad S."/>
            <person name="Lan S."/>
            <person name="Zhang J.-S."/>
            <person name="Tsai W.-C."/>
            <person name="Van De Peer Y."/>
            <person name="Liu Z.-J."/>
        </authorList>
    </citation>
    <scope>NUCLEOTIDE SEQUENCE</scope>
    <source>
        <strain evidence="1">SCP</strain>
        <tissue evidence="1">Leaves</tissue>
    </source>
</reference>